<feature type="compositionally biased region" description="Low complexity" evidence="1">
    <location>
        <begin position="11"/>
        <end position="34"/>
    </location>
</feature>
<feature type="region of interest" description="Disordered" evidence="1">
    <location>
        <begin position="1"/>
        <end position="34"/>
    </location>
</feature>
<evidence type="ECO:0000256" key="1">
    <source>
        <dbReference type="SAM" id="MobiDB-lite"/>
    </source>
</evidence>
<dbReference type="Proteomes" id="UP000663836">
    <property type="component" value="Unassembled WGS sequence"/>
</dbReference>
<gene>
    <name evidence="3" type="ORF">JBS370_LOCUS34336</name>
    <name evidence="2" type="ORF">ZHD862_LOCUS34421</name>
</gene>
<evidence type="ECO:0000313" key="4">
    <source>
        <dbReference type="Proteomes" id="UP000663864"/>
    </source>
</evidence>
<accession>A0A815N4S1</accession>
<proteinExistence type="predicted"/>
<organism evidence="2 4">
    <name type="scientific">Rotaria sordida</name>
    <dbReference type="NCBI Taxonomy" id="392033"/>
    <lineage>
        <taxon>Eukaryota</taxon>
        <taxon>Metazoa</taxon>
        <taxon>Spiralia</taxon>
        <taxon>Gnathifera</taxon>
        <taxon>Rotifera</taxon>
        <taxon>Eurotatoria</taxon>
        <taxon>Bdelloidea</taxon>
        <taxon>Philodinida</taxon>
        <taxon>Philodinidae</taxon>
        <taxon>Rotaria</taxon>
    </lineage>
</organism>
<reference evidence="2" key="1">
    <citation type="submission" date="2021-02" db="EMBL/GenBank/DDBJ databases">
        <authorList>
            <person name="Nowell W R."/>
        </authorList>
    </citation>
    <scope>NUCLEOTIDE SEQUENCE</scope>
</reference>
<dbReference type="EMBL" id="CAJNOT010004431">
    <property type="protein sequence ID" value="CAF1432049.1"/>
    <property type="molecule type" value="Genomic_DNA"/>
</dbReference>
<feature type="region of interest" description="Disordered" evidence="1">
    <location>
        <begin position="537"/>
        <end position="565"/>
    </location>
</feature>
<name>A0A815N4S1_9BILA</name>
<dbReference type="EMBL" id="CAJOBD010010776">
    <property type="protein sequence ID" value="CAF4157900.1"/>
    <property type="molecule type" value="Genomic_DNA"/>
</dbReference>
<evidence type="ECO:0000313" key="3">
    <source>
        <dbReference type="EMBL" id="CAF4157900.1"/>
    </source>
</evidence>
<feature type="compositionally biased region" description="Polar residues" evidence="1">
    <location>
        <begin position="551"/>
        <end position="565"/>
    </location>
</feature>
<dbReference type="AlphaFoldDB" id="A0A815N4S1"/>
<evidence type="ECO:0000313" key="2">
    <source>
        <dbReference type="EMBL" id="CAF1432049.1"/>
    </source>
</evidence>
<comment type="caution">
    <text evidence="2">The sequence shown here is derived from an EMBL/GenBank/DDBJ whole genome shotgun (WGS) entry which is preliminary data.</text>
</comment>
<feature type="compositionally biased region" description="Low complexity" evidence="1">
    <location>
        <begin position="537"/>
        <end position="550"/>
    </location>
</feature>
<dbReference type="Proteomes" id="UP000663864">
    <property type="component" value="Unassembled WGS sequence"/>
</dbReference>
<protein>
    <submittedName>
        <fullName evidence="2">Uncharacterized protein</fullName>
    </submittedName>
</protein>
<sequence>MTTEQELPKPTNAVTNTSNMTTTTTTPPVTTPSAATMTTTIPIMTQTTSLNMTTTGMRSNQTLSARCSIFSSIDSSTLTLFLQPSYGATYQLGTTFYLSWYLNSNFDTSISLEIKLKRIGLLGVSTDIYTCFYWVNWYRCVPIPHWQTTNSFRIPTAPYIVVNTNSPVYLFTYYPGDSIRVQWMVTNGVFPSGTQVLLRFNRYRFLISDDHIDSVWVNPSNYYYDYTIPINLPKEANDDQYYLQLDWYNCPWVSLTDTYTSDSNHFYVPTKPIIIPLLPAAGDSYTVTDTVRITWTARNFDSTTSRYFTITLKRYRLLLWDETIHTVASCSNPQSGLCSDTHLSQVEPSISDFYYEFSWCSNWWPFSCFQDGFHFLIPIHVTDGWNYNPASGKASSRKTIFHADCSSKPTGVVGRLCNESRTMSIDLTCANCYLSYDYSILRLDLIASGGVLGNMNIQFKSTATVLRRTITNVSLSILPYVMPNNTEPSVRVLADRLLANELDPSSVLYTGTILVKKLVNSLTQQSNNITGIITTTTTTTTTTPPRLTTPSKNSDVLNSTIDRYV</sequence>